<dbReference type="KEGG" id="tps:THAPSDRAFT_17956"/>
<dbReference type="PaxDb" id="35128-Thaps17956"/>
<feature type="non-terminal residue" evidence="1">
    <location>
        <position position="52"/>
    </location>
</feature>
<dbReference type="RefSeq" id="XP_002292577.1">
    <property type="nucleotide sequence ID" value="XM_002292541.1"/>
</dbReference>
<reference evidence="1 2" key="1">
    <citation type="journal article" date="2004" name="Science">
        <title>The genome of the diatom Thalassiosira pseudonana: ecology, evolution, and metabolism.</title>
        <authorList>
            <person name="Armbrust E.V."/>
            <person name="Berges J.A."/>
            <person name="Bowler C."/>
            <person name="Green B.R."/>
            <person name="Martinez D."/>
            <person name="Putnam N.H."/>
            <person name="Zhou S."/>
            <person name="Allen A.E."/>
            <person name="Apt K.E."/>
            <person name="Bechner M."/>
            <person name="Brzezinski M.A."/>
            <person name="Chaal B.K."/>
            <person name="Chiovitti A."/>
            <person name="Davis A.K."/>
            <person name="Demarest M.S."/>
            <person name="Detter J.C."/>
            <person name="Glavina T."/>
            <person name="Goodstein D."/>
            <person name="Hadi M.Z."/>
            <person name="Hellsten U."/>
            <person name="Hildebrand M."/>
            <person name="Jenkins B.D."/>
            <person name="Jurka J."/>
            <person name="Kapitonov V.V."/>
            <person name="Kroger N."/>
            <person name="Lau W.W."/>
            <person name="Lane T.W."/>
            <person name="Larimer F.W."/>
            <person name="Lippmeier J.C."/>
            <person name="Lucas S."/>
            <person name="Medina M."/>
            <person name="Montsant A."/>
            <person name="Obornik M."/>
            <person name="Parker M.S."/>
            <person name="Palenik B."/>
            <person name="Pazour G.J."/>
            <person name="Richardson P.M."/>
            <person name="Rynearson T.A."/>
            <person name="Saito M.A."/>
            <person name="Schwartz D.C."/>
            <person name="Thamatrakoln K."/>
            <person name="Valentin K."/>
            <person name="Vardi A."/>
            <person name="Wilkerson F.P."/>
            <person name="Rokhsar D.S."/>
        </authorList>
    </citation>
    <scope>NUCLEOTIDE SEQUENCE [LARGE SCALE GENOMIC DNA]</scope>
    <source>
        <strain evidence="1 2">CCMP1335</strain>
    </source>
</reference>
<evidence type="ECO:0000313" key="2">
    <source>
        <dbReference type="Proteomes" id="UP000001449"/>
    </source>
</evidence>
<proteinExistence type="predicted"/>
<dbReference type="GeneID" id="7447013"/>
<dbReference type="Proteomes" id="UP000001449">
    <property type="component" value="Chromosome 10"/>
</dbReference>
<organism evidence="1 2">
    <name type="scientific">Thalassiosira pseudonana</name>
    <name type="common">Marine diatom</name>
    <name type="synonym">Cyclotella nana</name>
    <dbReference type="NCBI Taxonomy" id="35128"/>
    <lineage>
        <taxon>Eukaryota</taxon>
        <taxon>Sar</taxon>
        <taxon>Stramenopiles</taxon>
        <taxon>Ochrophyta</taxon>
        <taxon>Bacillariophyta</taxon>
        <taxon>Coscinodiscophyceae</taxon>
        <taxon>Thalassiosirophycidae</taxon>
        <taxon>Thalassiosirales</taxon>
        <taxon>Thalassiosiraceae</taxon>
        <taxon>Thalassiosira</taxon>
    </lineage>
</organism>
<protein>
    <submittedName>
        <fullName evidence="1">Uncharacterized protein</fullName>
    </submittedName>
</protein>
<reference evidence="1 2" key="2">
    <citation type="journal article" date="2008" name="Nature">
        <title>The Phaeodactylum genome reveals the evolutionary history of diatom genomes.</title>
        <authorList>
            <person name="Bowler C."/>
            <person name="Allen A.E."/>
            <person name="Badger J.H."/>
            <person name="Grimwood J."/>
            <person name="Jabbari K."/>
            <person name="Kuo A."/>
            <person name="Maheswari U."/>
            <person name="Martens C."/>
            <person name="Maumus F."/>
            <person name="Otillar R.P."/>
            <person name="Rayko E."/>
            <person name="Salamov A."/>
            <person name="Vandepoele K."/>
            <person name="Beszteri B."/>
            <person name="Gruber A."/>
            <person name="Heijde M."/>
            <person name="Katinka M."/>
            <person name="Mock T."/>
            <person name="Valentin K."/>
            <person name="Verret F."/>
            <person name="Berges J.A."/>
            <person name="Brownlee C."/>
            <person name="Cadoret J.P."/>
            <person name="Chiovitti A."/>
            <person name="Choi C.J."/>
            <person name="Coesel S."/>
            <person name="De Martino A."/>
            <person name="Detter J.C."/>
            <person name="Durkin C."/>
            <person name="Falciatore A."/>
            <person name="Fournet J."/>
            <person name="Haruta M."/>
            <person name="Huysman M.J."/>
            <person name="Jenkins B.D."/>
            <person name="Jiroutova K."/>
            <person name="Jorgensen R.E."/>
            <person name="Joubert Y."/>
            <person name="Kaplan A."/>
            <person name="Kroger N."/>
            <person name="Kroth P.G."/>
            <person name="La Roche J."/>
            <person name="Lindquist E."/>
            <person name="Lommer M."/>
            <person name="Martin-Jezequel V."/>
            <person name="Lopez P.J."/>
            <person name="Lucas S."/>
            <person name="Mangogna M."/>
            <person name="McGinnis K."/>
            <person name="Medlin L.K."/>
            <person name="Montsant A."/>
            <person name="Oudot-Le Secq M.P."/>
            <person name="Napoli C."/>
            <person name="Obornik M."/>
            <person name="Parker M.S."/>
            <person name="Petit J.L."/>
            <person name="Porcel B.M."/>
            <person name="Poulsen N."/>
            <person name="Robison M."/>
            <person name="Rychlewski L."/>
            <person name="Rynearson T.A."/>
            <person name="Schmutz J."/>
            <person name="Shapiro H."/>
            <person name="Siaut M."/>
            <person name="Stanley M."/>
            <person name="Sussman M.R."/>
            <person name="Taylor A.R."/>
            <person name="Vardi A."/>
            <person name="von Dassow P."/>
            <person name="Vyverman W."/>
            <person name="Willis A."/>
            <person name="Wyrwicz L.S."/>
            <person name="Rokhsar D.S."/>
            <person name="Weissenbach J."/>
            <person name="Armbrust E.V."/>
            <person name="Green B.R."/>
            <person name="Van de Peer Y."/>
            <person name="Grigoriev I.V."/>
        </authorList>
    </citation>
    <scope>NUCLEOTIDE SEQUENCE [LARGE SCALE GENOMIC DNA]</scope>
    <source>
        <strain evidence="1 2">CCMP1335</strain>
    </source>
</reference>
<dbReference type="EMBL" id="CM000646">
    <property type="protein sequence ID" value="EED89773.1"/>
    <property type="molecule type" value="Genomic_DNA"/>
</dbReference>
<accession>B8C914</accession>
<dbReference type="HOGENOM" id="CLU_3093897_0_0_1"/>
<feature type="non-terminal residue" evidence="1">
    <location>
        <position position="1"/>
    </location>
</feature>
<name>B8C914_THAPS</name>
<keyword evidence="2" id="KW-1185">Reference proteome</keyword>
<dbReference type="AlphaFoldDB" id="B8C914"/>
<evidence type="ECO:0000313" key="1">
    <source>
        <dbReference type="EMBL" id="EED89773.1"/>
    </source>
</evidence>
<sequence length="52" mass="5939">NSVTQQYISLNMLVNNGGINSQGVVTEDGLEVCFQTNFVEHFLFTNVYYYQV</sequence>
<dbReference type="InParanoid" id="B8C914"/>
<gene>
    <name evidence="1" type="ORF">THAPSDRAFT_17956</name>
</gene>